<dbReference type="Pfam" id="PF00144">
    <property type="entry name" value="Beta-lactamase"/>
    <property type="match status" value="1"/>
</dbReference>
<keyword evidence="2" id="KW-0378">Hydrolase</keyword>
<name>A0ABQ3SG10_9ACTN</name>
<gene>
    <name evidence="2" type="ORF">Snoj_09420</name>
</gene>
<dbReference type="PANTHER" id="PTHR46825:SF7">
    <property type="entry name" value="D-ALANYL-D-ALANINE CARBOXYPEPTIDASE"/>
    <property type="match status" value="1"/>
</dbReference>
<dbReference type="Proteomes" id="UP000613974">
    <property type="component" value="Unassembled WGS sequence"/>
</dbReference>
<sequence length="383" mass="40886">MNSRARAAALWVGICVLAVGGILPATASERGPAAPPAGLEEAVEQTVADGFPGVVAYARRGERESRTAAGLADTATGERARPDQRFRIASNTKSFVSTVLLQLEGEGRLSLDDSVDTWLPGVVRGNGNDGTAITVRQLLNHTSGIYDPTNEPEFFAPYLERHDWGHVYTPREVIARAVRHEPTGRAYSNTNYLLAGLVIEAVTQRSASSEIHRRILAPLGLKDTSLPVTDPRIHGPHLHGYDLEGHDVTRFSPSYDWTAGAMISTVADLARFHRALFAGTLLRPAQQRELLTTVQIPGEGPYGLGVKPRDVPCGPGPGGKVVRAWVTDGSGPGFISVSLTTADGGRQLVLAANVYDLGAELRKKPAFPHTDALGKAQTAVVCD</sequence>
<dbReference type="RefSeq" id="WP_229876774.1">
    <property type="nucleotide sequence ID" value="NZ_BMRL01000019.1"/>
</dbReference>
<evidence type="ECO:0000313" key="3">
    <source>
        <dbReference type="Proteomes" id="UP000613974"/>
    </source>
</evidence>
<dbReference type="InterPro" id="IPR050491">
    <property type="entry name" value="AmpC-like"/>
</dbReference>
<evidence type="ECO:0000313" key="2">
    <source>
        <dbReference type="EMBL" id="GHI67024.1"/>
    </source>
</evidence>
<keyword evidence="3" id="KW-1185">Reference proteome</keyword>
<proteinExistence type="predicted"/>
<dbReference type="InterPro" id="IPR012338">
    <property type="entry name" value="Beta-lactam/transpept-like"/>
</dbReference>
<dbReference type="Gene3D" id="3.40.710.10">
    <property type="entry name" value="DD-peptidase/beta-lactamase superfamily"/>
    <property type="match status" value="1"/>
</dbReference>
<feature type="domain" description="Beta-lactamase-related" evidence="1">
    <location>
        <begin position="40"/>
        <end position="353"/>
    </location>
</feature>
<comment type="caution">
    <text evidence="2">The sequence shown here is derived from an EMBL/GenBank/DDBJ whole genome shotgun (WGS) entry which is preliminary data.</text>
</comment>
<dbReference type="InterPro" id="IPR001466">
    <property type="entry name" value="Beta-lactam-related"/>
</dbReference>
<reference evidence="3" key="1">
    <citation type="submission" date="2023-07" db="EMBL/GenBank/DDBJ databases">
        <title>Whole genome shotgun sequence of Streptomyces nojiriensis NBRC 13794.</title>
        <authorList>
            <person name="Komaki H."/>
            <person name="Tamura T."/>
        </authorList>
    </citation>
    <scope>NUCLEOTIDE SEQUENCE [LARGE SCALE GENOMIC DNA]</scope>
    <source>
        <strain evidence="3">NBRC 13794</strain>
    </source>
</reference>
<protein>
    <submittedName>
        <fullName evidence="2">Serine hydrolase</fullName>
    </submittedName>
</protein>
<dbReference type="PANTHER" id="PTHR46825">
    <property type="entry name" value="D-ALANYL-D-ALANINE-CARBOXYPEPTIDASE/ENDOPEPTIDASE AMPH"/>
    <property type="match status" value="1"/>
</dbReference>
<accession>A0ABQ3SG10</accession>
<dbReference type="EMBL" id="BNEC01000003">
    <property type="protein sequence ID" value="GHI67024.1"/>
    <property type="molecule type" value="Genomic_DNA"/>
</dbReference>
<dbReference type="GeneID" id="95593385"/>
<organism evidence="2 3">
    <name type="scientific">Streptomyces nojiriensis</name>
    <dbReference type="NCBI Taxonomy" id="66374"/>
    <lineage>
        <taxon>Bacteria</taxon>
        <taxon>Bacillati</taxon>
        <taxon>Actinomycetota</taxon>
        <taxon>Actinomycetes</taxon>
        <taxon>Kitasatosporales</taxon>
        <taxon>Streptomycetaceae</taxon>
        <taxon>Streptomyces</taxon>
    </lineage>
</organism>
<dbReference type="SUPFAM" id="SSF56601">
    <property type="entry name" value="beta-lactamase/transpeptidase-like"/>
    <property type="match status" value="1"/>
</dbReference>
<dbReference type="GO" id="GO:0016787">
    <property type="term" value="F:hydrolase activity"/>
    <property type="evidence" value="ECO:0007669"/>
    <property type="project" value="UniProtKB-KW"/>
</dbReference>
<evidence type="ECO:0000259" key="1">
    <source>
        <dbReference type="Pfam" id="PF00144"/>
    </source>
</evidence>